<protein>
    <submittedName>
        <fullName evidence="2">Uncharacterized protein</fullName>
    </submittedName>
</protein>
<dbReference type="EMBL" id="OVTA01000092">
    <property type="protein sequence ID" value="SPS02754.1"/>
    <property type="molecule type" value="Genomic_DNA"/>
</dbReference>
<accession>A0A375JC54</accession>
<organism evidence="2 3">
    <name type="scientific">Cupriavidus taiwanensis</name>
    <dbReference type="NCBI Taxonomy" id="164546"/>
    <lineage>
        <taxon>Bacteria</taxon>
        <taxon>Pseudomonadati</taxon>
        <taxon>Pseudomonadota</taxon>
        <taxon>Betaproteobacteria</taxon>
        <taxon>Burkholderiales</taxon>
        <taxon>Burkholderiaceae</taxon>
        <taxon>Cupriavidus</taxon>
    </lineage>
</organism>
<feature type="region of interest" description="Disordered" evidence="1">
    <location>
        <begin position="83"/>
        <end position="102"/>
    </location>
</feature>
<gene>
    <name evidence="2" type="ORF">CBM2634_U280011</name>
</gene>
<proteinExistence type="predicted"/>
<name>A0A375JC54_9BURK</name>
<reference evidence="2 3" key="1">
    <citation type="submission" date="2018-01" db="EMBL/GenBank/DDBJ databases">
        <authorList>
            <person name="Gaut B.S."/>
            <person name="Morton B.R."/>
            <person name="Clegg M.T."/>
            <person name="Duvall M.R."/>
        </authorList>
    </citation>
    <scope>NUCLEOTIDE SEQUENCE [LARGE SCALE GENOMIC DNA]</scope>
    <source>
        <strain evidence="2">Cupriavidus taiwanensis cmp 52</strain>
    </source>
</reference>
<dbReference type="Proteomes" id="UP000256805">
    <property type="component" value="Unassembled WGS sequence"/>
</dbReference>
<evidence type="ECO:0000256" key="1">
    <source>
        <dbReference type="SAM" id="MobiDB-lite"/>
    </source>
</evidence>
<evidence type="ECO:0000313" key="2">
    <source>
        <dbReference type="EMBL" id="SPS02754.1"/>
    </source>
</evidence>
<dbReference type="AlphaFoldDB" id="A0A375JC54"/>
<evidence type="ECO:0000313" key="3">
    <source>
        <dbReference type="Proteomes" id="UP000256805"/>
    </source>
</evidence>
<sequence>MRWWTWGGKAADGRTAAHPAIGGGESATARGQCSAKKSVGLLCTGTKVSYRLVAHLQQEAVSVSDACRVLQVSRSGYYCAPPRQAEHEGSAGADPRQSGVRCQRRELRQPACHACAEGTRAAPWPVPDSYADARGRAAHELEA</sequence>